<dbReference type="Gene3D" id="3.30.70.330">
    <property type="match status" value="1"/>
</dbReference>
<dbReference type="GO" id="GO:0003729">
    <property type="term" value="F:mRNA binding"/>
    <property type="evidence" value="ECO:0007669"/>
    <property type="project" value="TreeGrafter"/>
</dbReference>
<comment type="caution">
    <text evidence="6">The sequence shown here is derived from an EMBL/GenBank/DDBJ whole genome shotgun (WGS) entry which is preliminary data.</text>
</comment>
<dbReference type="SMART" id="SM00360">
    <property type="entry name" value="RRM"/>
    <property type="match status" value="1"/>
</dbReference>
<evidence type="ECO:0000256" key="3">
    <source>
        <dbReference type="PROSITE-ProRule" id="PRU00176"/>
    </source>
</evidence>
<reference evidence="6" key="1">
    <citation type="journal article" date="2020" name="New Phytol.">
        <title>Comparative genomics reveals dynamic genome evolution in host specialist ectomycorrhizal fungi.</title>
        <authorList>
            <person name="Lofgren L.A."/>
            <person name="Nguyen N.H."/>
            <person name="Vilgalys R."/>
            <person name="Ruytinx J."/>
            <person name="Liao H.L."/>
            <person name="Branco S."/>
            <person name="Kuo A."/>
            <person name="LaButti K."/>
            <person name="Lipzen A."/>
            <person name="Andreopoulos W."/>
            <person name="Pangilinan J."/>
            <person name="Riley R."/>
            <person name="Hundley H."/>
            <person name="Na H."/>
            <person name="Barry K."/>
            <person name="Grigoriev I.V."/>
            <person name="Stajich J.E."/>
            <person name="Kennedy P.G."/>
        </authorList>
    </citation>
    <scope>NUCLEOTIDE SEQUENCE</scope>
    <source>
        <strain evidence="6">S12</strain>
    </source>
</reference>
<dbReference type="PROSITE" id="PS50102">
    <property type="entry name" value="RRM"/>
    <property type="match status" value="1"/>
</dbReference>
<name>A0A9P7J4B5_9AGAM</name>
<protein>
    <submittedName>
        <fullName evidence="6">Hinge domain of cleavage stimulation factor subunit 2-domain-containing protein</fullName>
    </submittedName>
</protein>
<evidence type="ECO:0000259" key="5">
    <source>
        <dbReference type="PROSITE" id="PS50102"/>
    </source>
</evidence>
<organism evidence="6 7">
    <name type="scientific">Suillus plorans</name>
    <dbReference type="NCBI Taxonomy" id="116603"/>
    <lineage>
        <taxon>Eukaryota</taxon>
        <taxon>Fungi</taxon>
        <taxon>Dikarya</taxon>
        <taxon>Basidiomycota</taxon>
        <taxon>Agaricomycotina</taxon>
        <taxon>Agaricomycetes</taxon>
        <taxon>Agaricomycetidae</taxon>
        <taxon>Boletales</taxon>
        <taxon>Suillineae</taxon>
        <taxon>Suillaceae</taxon>
        <taxon>Suillus</taxon>
    </lineage>
</organism>
<dbReference type="InterPro" id="IPR000504">
    <property type="entry name" value="RRM_dom"/>
</dbReference>
<dbReference type="CDD" id="cd12398">
    <property type="entry name" value="RRM_CSTF2_RNA15_like"/>
    <property type="match status" value="1"/>
</dbReference>
<dbReference type="InterPro" id="IPR012677">
    <property type="entry name" value="Nucleotide-bd_a/b_plait_sf"/>
</dbReference>
<feature type="compositionally biased region" description="Basic and acidic residues" evidence="4">
    <location>
        <begin position="147"/>
        <end position="180"/>
    </location>
</feature>
<dbReference type="Pfam" id="PF14327">
    <property type="entry name" value="CSTF2_hinge"/>
    <property type="match status" value="1"/>
</dbReference>
<feature type="region of interest" description="Disordered" evidence="4">
    <location>
        <begin position="147"/>
        <end position="195"/>
    </location>
</feature>
<accession>A0A9P7J4B5</accession>
<dbReference type="GO" id="GO:0005847">
    <property type="term" value="C:mRNA cleavage and polyadenylation specificity factor complex"/>
    <property type="evidence" value="ECO:0007669"/>
    <property type="project" value="TreeGrafter"/>
</dbReference>
<dbReference type="GeneID" id="64605416"/>
<dbReference type="InterPro" id="IPR025742">
    <property type="entry name" value="CSTF2_hinge"/>
</dbReference>
<dbReference type="AlphaFoldDB" id="A0A9P7J4B5"/>
<keyword evidence="2" id="KW-0539">Nucleus</keyword>
<feature type="compositionally biased region" description="Low complexity" evidence="4">
    <location>
        <begin position="274"/>
        <end position="299"/>
    </location>
</feature>
<dbReference type="GO" id="GO:0031124">
    <property type="term" value="P:mRNA 3'-end processing"/>
    <property type="evidence" value="ECO:0007669"/>
    <property type="project" value="InterPro"/>
</dbReference>
<dbReference type="PANTHER" id="PTHR45735">
    <property type="entry name" value="CLEAVAGE STIMULATION FACTOR SUBUNIT 2"/>
    <property type="match status" value="1"/>
</dbReference>
<dbReference type="OrthoDB" id="272703at2759"/>
<sequence length="407" mass="45021">MSHPLSEINRERLNANFRHRSGSISNLQASLLSSSLEMSKVVFVGNVPYNMGEESHLSFIQYDSDRTFLQEQLIDVFKSVGQVVGFRLVFDRETGKPRGYGFCEFADHETAASAVRNLNNADVGGRPLRIDLADSDPFLEGKTTVRGELLDGSDPRGRWREHREQDRDRDRYDNIRDQPKSQDPNSFLSSLPPGVPITPGSTALDTISQTLATMSPAQLVEVLAQMKAFVITHPDQARALLVAHPQYAYALFQALLLNKIVDQSVLQRMLQATAGSGTAPGPGIPQQPHHQMQYQQSPPIHQPQPHMPPPMSGPPPASTAPPSMFPHQQPPSHMSAPPPQQSWYRPPQHAVPPPHSAPMPDLNIDPAQRQMLMQVLSLTPDQINGLPPSEREAIQNLRNQFLGGIST</sequence>
<dbReference type="Proteomes" id="UP000719766">
    <property type="component" value="Unassembled WGS sequence"/>
</dbReference>
<dbReference type="InterPro" id="IPR026896">
    <property type="entry name" value="CSTF_C"/>
</dbReference>
<dbReference type="InterPro" id="IPR038192">
    <property type="entry name" value="CSTF_C_sf"/>
</dbReference>
<dbReference type="InterPro" id="IPR035979">
    <property type="entry name" value="RBD_domain_sf"/>
</dbReference>
<feature type="region of interest" description="Disordered" evidence="4">
    <location>
        <begin position="274"/>
        <end position="359"/>
    </location>
</feature>
<dbReference type="Pfam" id="PF14304">
    <property type="entry name" value="CSTF_C"/>
    <property type="match status" value="1"/>
</dbReference>
<dbReference type="Gene3D" id="1.10.20.70">
    <property type="entry name" value="Transcription termination and cleavage factor, C-terminal domain"/>
    <property type="match status" value="1"/>
</dbReference>
<gene>
    <name evidence="6" type="ORF">HD556DRAFT_793945</name>
</gene>
<dbReference type="Pfam" id="PF00076">
    <property type="entry name" value="RRM_1"/>
    <property type="match status" value="1"/>
</dbReference>
<evidence type="ECO:0000256" key="4">
    <source>
        <dbReference type="SAM" id="MobiDB-lite"/>
    </source>
</evidence>
<evidence type="ECO:0000313" key="6">
    <source>
        <dbReference type="EMBL" id="KAG1802063.1"/>
    </source>
</evidence>
<evidence type="ECO:0000256" key="1">
    <source>
        <dbReference type="ARBA" id="ARBA00004123"/>
    </source>
</evidence>
<dbReference type="SUPFAM" id="SSF54928">
    <property type="entry name" value="RNA-binding domain, RBD"/>
    <property type="match status" value="1"/>
</dbReference>
<evidence type="ECO:0000313" key="7">
    <source>
        <dbReference type="Proteomes" id="UP000719766"/>
    </source>
</evidence>
<feature type="domain" description="RRM" evidence="5">
    <location>
        <begin position="40"/>
        <end position="135"/>
    </location>
</feature>
<dbReference type="EMBL" id="JABBWE010000006">
    <property type="protein sequence ID" value="KAG1802063.1"/>
    <property type="molecule type" value="Genomic_DNA"/>
</dbReference>
<feature type="compositionally biased region" description="Pro residues" evidence="4">
    <location>
        <begin position="300"/>
        <end position="319"/>
    </location>
</feature>
<comment type="subcellular location">
    <subcellularLocation>
        <location evidence="1">Nucleus</location>
    </subcellularLocation>
</comment>
<dbReference type="RefSeq" id="XP_041165255.1">
    <property type="nucleotide sequence ID" value="XM_041311652.1"/>
</dbReference>
<evidence type="ECO:0000256" key="2">
    <source>
        <dbReference type="ARBA" id="ARBA00023242"/>
    </source>
</evidence>
<keyword evidence="7" id="KW-1185">Reference proteome</keyword>
<dbReference type="Gene3D" id="1.25.40.630">
    <property type="match status" value="1"/>
</dbReference>
<keyword evidence="3" id="KW-0694">RNA-binding</keyword>
<dbReference type="PANTHER" id="PTHR45735:SF2">
    <property type="entry name" value="CLEAVAGE STIMULATION FACTOR SUBUNIT 2"/>
    <property type="match status" value="1"/>
</dbReference>
<proteinExistence type="predicted"/>